<keyword evidence="3" id="KW-0862">Zinc</keyword>
<dbReference type="InterPro" id="IPR050652">
    <property type="entry name" value="AN1_A20_ZnFinger"/>
</dbReference>
<reference evidence="7 8" key="1">
    <citation type="submission" date="2019-07" db="EMBL/GenBank/DDBJ databases">
        <title>Draft genome assembly of a fouling barnacle, Amphibalanus amphitrite (Darwin, 1854): The first reference genome for Thecostraca.</title>
        <authorList>
            <person name="Kim W."/>
        </authorList>
    </citation>
    <scope>NUCLEOTIDE SEQUENCE [LARGE SCALE GENOMIC DNA]</scope>
    <source>
        <strain evidence="7">SNU_AA5</strain>
        <tissue evidence="7">Soma without cirri and trophi</tissue>
    </source>
</reference>
<proteinExistence type="predicted"/>
<feature type="domain" description="AN1-type" evidence="6">
    <location>
        <begin position="105"/>
        <end position="151"/>
    </location>
</feature>
<dbReference type="PROSITE" id="PS51039">
    <property type="entry name" value="ZF_AN1"/>
    <property type="match status" value="1"/>
</dbReference>
<sequence>MHRICTIEFESLWTGSARLRCAVGPAEYVSQSSGSGAPLSQVLQETSALLAASSSTSTAQPTVAVLPAVASAAASASPQPDAQVPAQAESGLDSAAASPADPAAKKKKSRCDVCRKKVGLTGFTCRCDGLFCSLHRYSDKHDCSFDYRVHGQHEIRKNNPVIVGEKVNKI</sequence>
<accession>A0A6A4V5F5</accession>
<feature type="region of interest" description="Disordered" evidence="5">
    <location>
        <begin position="76"/>
        <end position="101"/>
    </location>
</feature>
<evidence type="ECO:0000313" key="7">
    <source>
        <dbReference type="EMBL" id="KAF0288973.1"/>
    </source>
</evidence>
<dbReference type="AlphaFoldDB" id="A0A6A4V5F5"/>
<dbReference type="Proteomes" id="UP000440578">
    <property type="component" value="Unassembled WGS sequence"/>
</dbReference>
<evidence type="ECO:0000259" key="6">
    <source>
        <dbReference type="PROSITE" id="PS51039"/>
    </source>
</evidence>
<dbReference type="Gene3D" id="4.10.1110.10">
    <property type="entry name" value="AN1-like Zinc finger"/>
    <property type="match status" value="1"/>
</dbReference>
<keyword evidence="2 4" id="KW-0863">Zinc-finger</keyword>
<keyword evidence="1" id="KW-0479">Metal-binding</keyword>
<dbReference type="PANTHER" id="PTHR10634:SF149">
    <property type="entry name" value="AN1-TYPE DOMAIN-CONTAINING PROTEIN-RELATED"/>
    <property type="match status" value="1"/>
</dbReference>
<protein>
    <submittedName>
        <fullName evidence="7">Zinc finger A20 and AN1 domain-containing stress-associated protein 9</fullName>
    </submittedName>
</protein>
<dbReference type="FunFam" id="4.10.1110.10:FF:000001">
    <property type="entry name" value="Zinc finger AN1-type containing 6"/>
    <property type="match status" value="1"/>
</dbReference>
<evidence type="ECO:0000256" key="3">
    <source>
        <dbReference type="ARBA" id="ARBA00022833"/>
    </source>
</evidence>
<dbReference type="PANTHER" id="PTHR10634">
    <property type="entry name" value="AN1-TYPE ZINC FINGER PROTEIN"/>
    <property type="match status" value="1"/>
</dbReference>
<evidence type="ECO:0000256" key="5">
    <source>
        <dbReference type="SAM" id="MobiDB-lite"/>
    </source>
</evidence>
<evidence type="ECO:0000256" key="4">
    <source>
        <dbReference type="PROSITE-ProRule" id="PRU00449"/>
    </source>
</evidence>
<name>A0A6A4V5F5_AMPAM</name>
<dbReference type="GO" id="GO:0008270">
    <property type="term" value="F:zinc ion binding"/>
    <property type="evidence" value="ECO:0007669"/>
    <property type="project" value="UniProtKB-KW"/>
</dbReference>
<dbReference type="SMART" id="SM00154">
    <property type="entry name" value="ZnF_AN1"/>
    <property type="match status" value="1"/>
</dbReference>
<dbReference type="SUPFAM" id="SSF118310">
    <property type="entry name" value="AN1-like Zinc finger"/>
    <property type="match status" value="1"/>
</dbReference>
<evidence type="ECO:0000256" key="2">
    <source>
        <dbReference type="ARBA" id="ARBA00022771"/>
    </source>
</evidence>
<dbReference type="EMBL" id="VIIS01002070">
    <property type="protein sequence ID" value="KAF0288973.1"/>
    <property type="molecule type" value="Genomic_DNA"/>
</dbReference>
<keyword evidence="8" id="KW-1185">Reference proteome</keyword>
<evidence type="ECO:0000256" key="1">
    <source>
        <dbReference type="ARBA" id="ARBA00022723"/>
    </source>
</evidence>
<dbReference type="OrthoDB" id="428577at2759"/>
<dbReference type="InterPro" id="IPR035896">
    <property type="entry name" value="AN1-like_Znf"/>
</dbReference>
<dbReference type="Pfam" id="PF01428">
    <property type="entry name" value="zf-AN1"/>
    <property type="match status" value="1"/>
</dbReference>
<dbReference type="InterPro" id="IPR000058">
    <property type="entry name" value="Znf_AN1"/>
</dbReference>
<comment type="caution">
    <text evidence="7">The sequence shown here is derived from an EMBL/GenBank/DDBJ whole genome shotgun (WGS) entry which is preliminary data.</text>
</comment>
<organism evidence="7 8">
    <name type="scientific">Amphibalanus amphitrite</name>
    <name type="common">Striped barnacle</name>
    <name type="synonym">Balanus amphitrite</name>
    <dbReference type="NCBI Taxonomy" id="1232801"/>
    <lineage>
        <taxon>Eukaryota</taxon>
        <taxon>Metazoa</taxon>
        <taxon>Ecdysozoa</taxon>
        <taxon>Arthropoda</taxon>
        <taxon>Crustacea</taxon>
        <taxon>Multicrustacea</taxon>
        <taxon>Cirripedia</taxon>
        <taxon>Thoracica</taxon>
        <taxon>Thoracicalcarea</taxon>
        <taxon>Balanomorpha</taxon>
        <taxon>Balanoidea</taxon>
        <taxon>Balanidae</taxon>
        <taxon>Amphibalaninae</taxon>
        <taxon>Amphibalanus</taxon>
    </lineage>
</organism>
<gene>
    <name evidence="7" type="primary">SAP9</name>
    <name evidence="7" type="ORF">FJT64_012690</name>
</gene>
<evidence type="ECO:0000313" key="8">
    <source>
        <dbReference type="Proteomes" id="UP000440578"/>
    </source>
</evidence>